<evidence type="ECO:0000313" key="9">
    <source>
        <dbReference type="EMBL" id="NNU43324.1"/>
    </source>
</evidence>
<accession>A0A849KA80</accession>
<feature type="domain" description="M23ase beta-sheet core" evidence="8">
    <location>
        <begin position="102"/>
        <end position="208"/>
    </location>
</feature>
<reference evidence="9 10" key="2">
    <citation type="submission" date="2020-06" db="EMBL/GenBank/DDBJ databases">
        <title>Ramlibacter rhizophilus sp. nov., isolated from rhizosphere soil of national flower Mugunghwa from South Korea.</title>
        <authorList>
            <person name="Zheng-Fei Y."/>
            <person name="Huan T."/>
        </authorList>
    </citation>
    <scope>NUCLEOTIDE SEQUENCE [LARGE SCALE GENOMIC DNA]</scope>
    <source>
        <strain evidence="9 10">B156</strain>
    </source>
</reference>
<evidence type="ECO:0000256" key="7">
    <source>
        <dbReference type="SAM" id="MobiDB-lite"/>
    </source>
</evidence>
<keyword evidence="2" id="KW-0645">Protease</keyword>
<reference evidence="9 10" key="1">
    <citation type="submission" date="2020-05" db="EMBL/GenBank/DDBJ databases">
        <authorList>
            <person name="Khan S.A."/>
            <person name="Jeon C.O."/>
            <person name="Chun B.H."/>
        </authorList>
    </citation>
    <scope>NUCLEOTIDE SEQUENCE [LARGE SCALE GENOMIC DNA]</scope>
    <source>
        <strain evidence="9 10">B156</strain>
    </source>
</reference>
<dbReference type="PANTHER" id="PTHR21666:SF288">
    <property type="entry name" value="CELL DIVISION PROTEIN YTFB"/>
    <property type="match status" value="1"/>
</dbReference>
<dbReference type="GO" id="GO:0006508">
    <property type="term" value="P:proteolysis"/>
    <property type="evidence" value="ECO:0007669"/>
    <property type="project" value="UniProtKB-KW"/>
</dbReference>
<feature type="region of interest" description="Disordered" evidence="7">
    <location>
        <begin position="1"/>
        <end position="68"/>
    </location>
</feature>
<evidence type="ECO:0000256" key="4">
    <source>
        <dbReference type="ARBA" id="ARBA00022801"/>
    </source>
</evidence>
<dbReference type="InterPro" id="IPR050570">
    <property type="entry name" value="Cell_wall_metabolism_enzyme"/>
</dbReference>
<dbReference type="InterPro" id="IPR011055">
    <property type="entry name" value="Dup_hybrid_motif"/>
</dbReference>
<gene>
    <name evidence="9" type="ORF">HK415_09405</name>
</gene>
<sequence length="225" mass="24186">MGAQPGQSPAAVPVPDGIAAPTELSRFLEETERRANAPARSSEAKPEPARRKDKVSALPAVRNPGDPEGARLLAQRSLEIPVAGIARTALSDNYEQSRGSRRHEAIDIMAPMGTPVVAVDDGRIAKLFTSKAGGLTIYQFDPKAQLAYYYAHLQRYADNLREGQDVRRGDLIGYVGVSGNSAANAPHLHFAVFKLGTPPKWWQGEAVNPYPALAVAEPADQVAVR</sequence>
<organism evidence="9 10">
    <name type="scientific">Ramlibacter montanisoli</name>
    <dbReference type="NCBI Taxonomy" id="2732512"/>
    <lineage>
        <taxon>Bacteria</taxon>
        <taxon>Pseudomonadati</taxon>
        <taxon>Pseudomonadota</taxon>
        <taxon>Betaproteobacteria</taxon>
        <taxon>Burkholderiales</taxon>
        <taxon>Comamonadaceae</taxon>
        <taxon>Ramlibacter</taxon>
    </lineage>
</organism>
<comment type="cofactor">
    <cofactor evidence="1">
        <name>Zn(2+)</name>
        <dbReference type="ChEBI" id="CHEBI:29105"/>
    </cofactor>
</comment>
<keyword evidence="4" id="KW-0378">Hydrolase</keyword>
<proteinExistence type="predicted"/>
<dbReference type="PANTHER" id="PTHR21666">
    <property type="entry name" value="PEPTIDASE-RELATED"/>
    <property type="match status" value="1"/>
</dbReference>
<name>A0A849KA80_9BURK</name>
<dbReference type="Pfam" id="PF01551">
    <property type="entry name" value="Peptidase_M23"/>
    <property type="match status" value="1"/>
</dbReference>
<dbReference type="AlphaFoldDB" id="A0A849KA80"/>
<keyword evidence="5" id="KW-0862">Zinc</keyword>
<keyword evidence="6" id="KW-0482">Metalloprotease</keyword>
<dbReference type="GO" id="GO:0046872">
    <property type="term" value="F:metal ion binding"/>
    <property type="evidence" value="ECO:0007669"/>
    <property type="project" value="UniProtKB-KW"/>
</dbReference>
<evidence type="ECO:0000259" key="8">
    <source>
        <dbReference type="Pfam" id="PF01551"/>
    </source>
</evidence>
<dbReference type="CDD" id="cd12797">
    <property type="entry name" value="M23_peptidase"/>
    <property type="match status" value="1"/>
</dbReference>
<evidence type="ECO:0000256" key="6">
    <source>
        <dbReference type="ARBA" id="ARBA00023049"/>
    </source>
</evidence>
<evidence type="ECO:0000256" key="5">
    <source>
        <dbReference type="ARBA" id="ARBA00022833"/>
    </source>
</evidence>
<dbReference type="InterPro" id="IPR016047">
    <property type="entry name" value="M23ase_b-sheet_dom"/>
</dbReference>
<evidence type="ECO:0000256" key="3">
    <source>
        <dbReference type="ARBA" id="ARBA00022723"/>
    </source>
</evidence>
<dbReference type="GO" id="GO:0004222">
    <property type="term" value="F:metalloendopeptidase activity"/>
    <property type="evidence" value="ECO:0007669"/>
    <property type="project" value="TreeGrafter"/>
</dbReference>
<protein>
    <submittedName>
        <fullName evidence="9">M23 family metallopeptidase</fullName>
    </submittedName>
</protein>
<evidence type="ECO:0000256" key="1">
    <source>
        <dbReference type="ARBA" id="ARBA00001947"/>
    </source>
</evidence>
<comment type="caution">
    <text evidence="9">The sequence shown here is derived from an EMBL/GenBank/DDBJ whole genome shotgun (WGS) entry which is preliminary data.</text>
</comment>
<dbReference type="Proteomes" id="UP000552954">
    <property type="component" value="Unassembled WGS sequence"/>
</dbReference>
<dbReference type="SUPFAM" id="SSF51261">
    <property type="entry name" value="Duplicated hybrid motif"/>
    <property type="match status" value="1"/>
</dbReference>
<evidence type="ECO:0000313" key="10">
    <source>
        <dbReference type="Proteomes" id="UP000552954"/>
    </source>
</evidence>
<evidence type="ECO:0000256" key="2">
    <source>
        <dbReference type="ARBA" id="ARBA00022670"/>
    </source>
</evidence>
<feature type="compositionally biased region" description="Basic and acidic residues" evidence="7">
    <location>
        <begin position="26"/>
        <end position="35"/>
    </location>
</feature>
<dbReference type="Gene3D" id="2.70.70.10">
    <property type="entry name" value="Glucose Permease (Domain IIA)"/>
    <property type="match status" value="1"/>
</dbReference>
<keyword evidence="10" id="KW-1185">Reference proteome</keyword>
<dbReference type="EMBL" id="JABFCS010000001">
    <property type="protein sequence ID" value="NNU43324.1"/>
    <property type="molecule type" value="Genomic_DNA"/>
</dbReference>
<keyword evidence="3" id="KW-0479">Metal-binding</keyword>